<gene>
    <name evidence="2" type="ORF">C5Y96_11180</name>
</gene>
<dbReference type="RefSeq" id="WP_105353132.1">
    <property type="nucleotide sequence ID" value="NZ_PUIA01000035.1"/>
</dbReference>
<feature type="transmembrane region" description="Helical" evidence="1">
    <location>
        <begin position="32"/>
        <end position="52"/>
    </location>
</feature>
<reference evidence="2 3" key="1">
    <citation type="submission" date="2018-02" db="EMBL/GenBank/DDBJ databases">
        <title>Comparative genomes isolates from brazilian mangrove.</title>
        <authorList>
            <person name="Araujo J.E."/>
            <person name="Taketani R.G."/>
            <person name="Silva M.C.P."/>
            <person name="Loureco M.V."/>
            <person name="Andreote F.D."/>
        </authorList>
    </citation>
    <scope>NUCLEOTIDE SEQUENCE [LARGE SCALE GENOMIC DNA]</scope>
    <source>
        <strain evidence="2 3">HEX-2 MGV</strain>
    </source>
</reference>
<protein>
    <submittedName>
        <fullName evidence="2">Uncharacterized protein</fullName>
    </submittedName>
</protein>
<evidence type="ECO:0000256" key="1">
    <source>
        <dbReference type="SAM" id="Phobius"/>
    </source>
</evidence>
<keyword evidence="1" id="KW-1133">Transmembrane helix</keyword>
<comment type="caution">
    <text evidence="2">The sequence shown here is derived from an EMBL/GenBank/DDBJ whole genome shotgun (WGS) entry which is preliminary data.</text>
</comment>
<name>A0A2S8FML4_9BACT</name>
<evidence type="ECO:0000313" key="3">
    <source>
        <dbReference type="Proteomes" id="UP000240009"/>
    </source>
</evidence>
<feature type="transmembrane region" description="Helical" evidence="1">
    <location>
        <begin position="7"/>
        <end position="26"/>
    </location>
</feature>
<feature type="transmembrane region" description="Helical" evidence="1">
    <location>
        <begin position="114"/>
        <end position="133"/>
    </location>
</feature>
<accession>A0A2S8FML4</accession>
<dbReference type="Proteomes" id="UP000240009">
    <property type="component" value="Unassembled WGS sequence"/>
</dbReference>
<keyword evidence="1" id="KW-0812">Transmembrane</keyword>
<feature type="transmembrane region" description="Helical" evidence="1">
    <location>
        <begin position="73"/>
        <end position="102"/>
    </location>
</feature>
<keyword evidence="1" id="KW-0472">Membrane</keyword>
<evidence type="ECO:0000313" key="2">
    <source>
        <dbReference type="EMBL" id="PQO33401.1"/>
    </source>
</evidence>
<sequence>MNFLYWIGLLLTLIAGVLIGLVLYYFVGQEGVFKFISVAIAGGFGGMIHGLIEDGGSGKLRMPRSEITTDNDTVADLGIIGEWLVGMMGAIVSILVIAVFLGSDPFTDPNSPVSVFRLIAFGALAGFAARQFLPNLAKKFSDQLNEEFKTHTNAAEKKIKDTAATSTARQEALVEQTRIATRSQENVAAFLAQGEFNLETLEPLVQQFTAITHQSHPEYRERVRAMMNVADQMAELTPPTPAVKQVIAQHITSAQQKAWLLPLSTIIASKPEEGDAICLLDAYDRALSDAAVRDVSKFILYRILLAIMALSDAFLLSDEQKPRAQQIAQACQLIDDKSLAKRAEVVLEMLK</sequence>
<dbReference type="EMBL" id="PUIA01000035">
    <property type="protein sequence ID" value="PQO33401.1"/>
    <property type="molecule type" value="Genomic_DNA"/>
</dbReference>
<organism evidence="2 3">
    <name type="scientific">Blastopirellula marina</name>
    <dbReference type="NCBI Taxonomy" id="124"/>
    <lineage>
        <taxon>Bacteria</taxon>
        <taxon>Pseudomonadati</taxon>
        <taxon>Planctomycetota</taxon>
        <taxon>Planctomycetia</taxon>
        <taxon>Pirellulales</taxon>
        <taxon>Pirellulaceae</taxon>
        <taxon>Blastopirellula</taxon>
    </lineage>
</organism>
<dbReference type="AlphaFoldDB" id="A0A2S8FML4"/>
<proteinExistence type="predicted"/>
<dbReference type="OrthoDB" id="9986671at2"/>